<dbReference type="Gene3D" id="1.10.443.10">
    <property type="entry name" value="Intergrase catalytic core"/>
    <property type="match status" value="1"/>
</dbReference>
<feature type="domain" description="Tyr recombinase" evidence="2">
    <location>
        <begin position="171"/>
        <end position="392"/>
    </location>
</feature>
<dbReference type="Proteomes" id="UP000582090">
    <property type="component" value="Unassembled WGS sequence"/>
</dbReference>
<dbReference type="InterPro" id="IPR048120">
    <property type="entry name" value="Integrase-like"/>
</dbReference>
<dbReference type="InterPro" id="IPR013762">
    <property type="entry name" value="Integrase-like_cat_sf"/>
</dbReference>
<protein>
    <submittedName>
        <fullName evidence="3">Integrase</fullName>
    </submittedName>
</protein>
<dbReference type="PROSITE" id="PS51898">
    <property type="entry name" value="TYR_RECOMBINASE"/>
    <property type="match status" value="1"/>
</dbReference>
<comment type="caution">
    <text evidence="3">The sequence shown here is derived from an EMBL/GenBank/DDBJ whole genome shotgun (WGS) entry which is preliminary data.</text>
</comment>
<dbReference type="InterPro" id="IPR002104">
    <property type="entry name" value="Integrase_catalytic"/>
</dbReference>
<dbReference type="EMBL" id="JACIDW010000012">
    <property type="protein sequence ID" value="MBB3965805.1"/>
    <property type="molecule type" value="Genomic_DNA"/>
</dbReference>
<evidence type="ECO:0000256" key="1">
    <source>
        <dbReference type="ARBA" id="ARBA00023172"/>
    </source>
</evidence>
<reference evidence="3 4" key="1">
    <citation type="submission" date="2020-08" db="EMBL/GenBank/DDBJ databases">
        <title>Genomic Encyclopedia of Type Strains, Phase IV (KMG-IV): sequencing the most valuable type-strain genomes for metagenomic binning, comparative biology and taxonomic classification.</title>
        <authorList>
            <person name="Goeker M."/>
        </authorList>
    </citation>
    <scope>NUCLEOTIDE SEQUENCE [LARGE SCALE GENOMIC DNA]</scope>
    <source>
        <strain evidence="3 4">DSM 26575</strain>
    </source>
</reference>
<dbReference type="Pfam" id="PF00589">
    <property type="entry name" value="Phage_integrase"/>
    <property type="match status" value="1"/>
</dbReference>
<dbReference type="NCBIfam" id="NF041502">
    <property type="entry name" value="integrase_1"/>
    <property type="match status" value="1"/>
</dbReference>
<name>A0A7W6CRE5_9HYPH</name>
<gene>
    <name evidence="3" type="ORF">GGQ67_003484</name>
</gene>
<dbReference type="SUPFAM" id="SSF56349">
    <property type="entry name" value="DNA breaking-rejoining enzymes"/>
    <property type="match status" value="1"/>
</dbReference>
<dbReference type="InterPro" id="IPR011010">
    <property type="entry name" value="DNA_brk_join_enz"/>
</dbReference>
<dbReference type="GO" id="GO:0003677">
    <property type="term" value="F:DNA binding"/>
    <property type="evidence" value="ECO:0007669"/>
    <property type="project" value="InterPro"/>
</dbReference>
<sequence>MKLAPLHAAKAAIESMSGDQVLHTVDGHAFIPMDDVWVVATPSGPASFNFNNLPGASPELRQQIKDVCRALLVSAAPSRASQALTAYRVLIRFLAEEMPGRAVEMISLRDVLRYGASLKAKELYKLRRLKEHLLLWVDLGIGGLDDDLLIRLPDLETKHHEVGAAVRTLDPETGPLTDMEYENLLSAIRNAFTEGKLTTSNYTLLMLAITLGARPLQLAMLKCGDFTVSARQDNSKIFILQVTRIKQGKGIRPRTIFRPRELAPALGTLIQQQCDEAREWAVAHDVAPEVAPIFLSDRSSINMGDIGLRGHHSGKSMAEKLRRLLKDLAVTSHRTGRKLHLFQSRIRRTLGTRAAAEGHSASVIADLLDHSWIDSSLIYVETRPAMMERIDKALALQLAPVAQAFAGTLVMRQDTDRGRIIHTATRSQLESVGTCGKHDYCRLAAPLACYTCTFFNPWLDAPHESLLDSLLQEREILANTADLRIAAVNDLTILAVADLVRKCGEMVGRATK</sequence>
<evidence type="ECO:0000313" key="3">
    <source>
        <dbReference type="EMBL" id="MBB3965805.1"/>
    </source>
</evidence>
<evidence type="ECO:0000313" key="4">
    <source>
        <dbReference type="Proteomes" id="UP000582090"/>
    </source>
</evidence>
<dbReference type="AlphaFoldDB" id="A0A7W6CRE5"/>
<dbReference type="GO" id="GO:0006310">
    <property type="term" value="P:DNA recombination"/>
    <property type="evidence" value="ECO:0007669"/>
    <property type="project" value="UniProtKB-KW"/>
</dbReference>
<dbReference type="GO" id="GO:0015074">
    <property type="term" value="P:DNA integration"/>
    <property type="evidence" value="ECO:0007669"/>
    <property type="project" value="InterPro"/>
</dbReference>
<proteinExistence type="predicted"/>
<keyword evidence="1" id="KW-0233">DNA recombination</keyword>
<keyword evidence="4" id="KW-1185">Reference proteome</keyword>
<accession>A0A7W6CRE5</accession>
<dbReference type="RefSeq" id="WP_183901340.1">
    <property type="nucleotide sequence ID" value="NZ_JACIDW010000012.1"/>
</dbReference>
<organism evidence="3 4">
    <name type="scientific">Rhizobium metallidurans</name>
    <dbReference type="NCBI Taxonomy" id="1265931"/>
    <lineage>
        <taxon>Bacteria</taxon>
        <taxon>Pseudomonadati</taxon>
        <taxon>Pseudomonadota</taxon>
        <taxon>Alphaproteobacteria</taxon>
        <taxon>Hyphomicrobiales</taxon>
        <taxon>Rhizobiaceae</taxon>
        <taxon>Rhizobium/Agrobacterium group</taxon>
        <taxon>Rhizobium</taxon>
    </lineage>
</organism>
<evidence type="ECO:0000259" key="2">
    <source>
        <dbReference type="PROSITE" id="PS51898"/>
    </source>
</evidence>